<sequence>MDTQGEAVAVEDVEHVEDVSGAAYEAEHLGDVHGVPGPCVVEERAELRALEGMETAGGARVFLEDDGVLDPGLVQDEVLPGG</sequence>
<evidence type="ECO:0000313" key="1">
    <source>
        <dbReference type="EMBL" id="GAA1731057.1"/>
    </source>
</evidence>
<proteinExistence type="predicted"/>
<evidence type="ECO:0000313" key="2">
    <source>
        <dbReference type="Proteomes" id="UP001499947"/>
    </source>
</evidence>
<reference evidence="2" key="1">
    <citation type="journal article" date="2019" name="Int. J. Syst. Evol. Microbiol.">
        <title>The Global Catalogue of Microorganisms (GCM) 10K type strain sequencing project: providing services to taxonomists for standard genome sequencing and annotation.</title>
        <authorList>
            <consortium name="The Broad Institute Genomics Platform"/>
            <consortium name="The Broad Institute Genome Sequencing Center for Infectious Disease"/>
            <person name="Wu L."/>
            <person name="Ma J."/>
        </authorList>
    </citation>
    <scope>NUCLEOTIDE SEQUENCE [LARGE SCALE GENOMIC DNA]</scope>
    <source>
        <strain evidence="2">JCM 13244</strain>
    </source>
</reference>
<accession>A0ABP4VQF7</accession>
<name>A0ABP4VQF7_9ACTN</name>
<evidence type="ECO:0008006" key="3">
    <source>
        <dbReference type="Google" id="ProtNLM"/>
    </source>
</evidence>
<gene>
    <name evidence="1" type="ORF">GCM10009680_85010</name>
</gene>
<comment type="caution">
    <text evidence="1">The sequence shown here is derived from an EMBL/GenBank/DDBJ whole genome shotgun (WGS) entry which is preliminary data.</text>
</comment>
<organism evidence="1 2">
    <name type="scientific">Streptomyces yatensis</name>
    <dbReference type="NCBI Taxonomy" id="155177"/>
    <lineage>
        <taxon>Bacteria</taxon>
        <taxon>Bacillati</taxon>
        <taxon>Actinomycetota</taxon>
        <taxon>Actinomycetes</taxon>
        <taxon>Kitasatosporales</taxon>
        <taxon>Streptomycetaceae</taxon>
        <taxon>Streptomyces</taxon>
        <taxon>Streptomyces violaceusniger group</taxon>
    </lineage>
</organism>
<keyword evidence="2" id="KW-1185">Reference proteome</keyword>
<protein>
    <recommendedName>
        <fullName evidence="3">DUF5709 domain-containing protein</fullName>
    </recommendedName>
</protein>
<dbReference type="Proteomes" id="UP001499947">
    <property type="component" value="Unassembled WGS sequence"/>
</dbReference>
<dbReference type="EMBL" id="BAAALR010000146">
    <property type="protein sequence ID" value="GAA1731057.1"/>
    <property type="molecule type" value="Genomic_DNA"/>
</dbReference>